<name>A0A918Y550_9ACTN</name>
<evidence type="ECO:0000313" key="3">
    <source>
        <dbReference type="Proteomes" id="UP000608955"/>
    </source>
</evidence>
<dbReference type="AlphaFoldDB" id="A0A918Y550"/>
<dbReference type="EMBL" id="BMVF01000008">
    <property type="protein sequence ID" value="GHD90386.1"/>
    <property type="molecule type" value="Genomic_DNA"/>
</dbReference>
<sequence>MVSPPGRDQSRGTLIRAHCQSPPGAADVEVVLQWPHARRCEVREAGRSEEAVPFDVDEAVAEGSVRPFPSAPVPPDDPPLHPASSTAAAAAAAHCVTRDMASPSLLRGSAAESDGAIVGGTRPTGTGLWITL</sequence>
<evidence type="ECO:0000313" key="2">
    <source>
        <dbReference type="EMBL" id="GHD90386.1"/>
    </source>
</evidence>
<proteinExistence type="predicted"/>
<feature type="region of interest" description="Disordered" evidence="1">
    <location>
        <begin position="63"/>
        <end position="86"/>
    </location>
</feature>
<organism evidence="2 3">
    <name type="scientific">Streptomyces naganishii JCM 4654</name>
    <dbReference type="NCBI Taxonomy" id="1306179"/>
    <lineage>
        <taxon>Bacteria</taxon>
        <taxon>Bacillati</taxon>
        <taxon>Actinomycetota</taxon>
        <taxon>Actinomycetes</taxon>
        <taxon>Kitasatosporales</taxon>
        <taxon>Streptomycetaceae</taxon>
        <taxon>Streptomyces</taxon>
    </lineage>
</organism>
<gene>
    <name evidence="2" type="ORF">GCM10010508_34900</name>
</gene>
<evidence type="ECO:0000256" key="1">
    <source>
        <dbReference type="SAM" id="MobiDB-lite"/>
    </source>
</evidence>
<keyword evidence="3" id="KW-1185">Reference proteome</keyword>
<reference evidence="2" key="1">
    <citation type="journal article" date="2014" name="Int. J. Syst. Evol. Microbiol.">
        <title>Complete genome sequence of Corynebacterium casei LMG S-19264T (=DSM 44701T), isolated from a smear-ripened cheese.</title>
        <authorList>
            <consortium name="US DOE Joint Genome Institute (JGI-PGF)"/>
            <person name="Walter F."/>
            <person name="Albersmeier A."/>
            <person name="Kalinowski J."/>
            <person name="Ruckert C."/>
        </authorList>
    </citation>
    <scope>NUCLEOTIDE SEQUENCE</scope>
    <source>
        <strain evidence="2">JCM 4654</strain>
    </source>
</reference>
<feature type="compositionally biased region" description="Pro residues" evidence="1">
    <location>
        <begin position="69"/>
        <end position="81"/>
    </location>
</feature>
<dbReference type="Proteomes" id="UP000608955">
    <property type="component" value="Unassembled WGS sequence"/>
</dbReference>
<protein>
    <submittedName>
        <fullName evidence="2">Uncharacterized protein</fullName>
    </submittedName>
</protein>
<reference evidence="2" key="2">
    <citation type="submission" date="2020-09" db="EMBL/GenBank/DDBJ databases">
        <authorList>
            <person name="Sun Q."/>
            <person name="Ohkuma M."/>
        </authorList>
    </citation>
    <scope>NUCLEOTIDE SEQUENCE</scope>
    <source>
        <strain evidence="2">JCM 4654</strain>
    </source>
</reference>
<comment type="caution">
    <text evidence="2">The sequence shown here is derived from an EMBL/GenBank/DDBJ whole genome shotgun (WGS) entry which is preliminary data.</text>
</comment>
<accession>A0A918Y550</accession>